<dbReference type="InterPro" id="IPR036425">
    <property type="entry name" value="MoaB/Mog-like_dom_sf"/>
</dbReference>
<dbReference type="Gene3D" id="3.90.105.10">
    <property type="entry name" value="Molybdopterin biosynthesis moea protein, domain 2"/>
    <property type="match status" value="1"/>
</dbReference>
<dbReference type="GO" id="GO:0006777">
    <property type="term" value="P:Mo-molybdopterin cofactor biosynthetic process"/>
    <property type="evidence" value="ECO:0007669"/>
    <property type="project" value="UniProtKB-UniRule"/>
</dbReference>
<dbReference type="EC" id="2.10.1.1" evidence="6"/>
<comment type="catalytic activity">
    <reaction evidence="5">
        <text>adenylyl-molybdopterin + molybdate = Mo-molybdopterin + AMP + H(+)</text>
        <dbReference type="Rhea" id="RHEA:35047"/>
        <dbReference type="ChEBI" id="CHEBI:15378"/>
        <dbReference type="ChEBI" id="CHEBI:36264"/>
        <dbReference type="ChEBI" id="CHEBI:62727"/>
        <dbReference type="ChEBI" id="CHEBI:71302"/>
        <dbReference type="ChEBI" id="CHEBI:456215"/>
        <dbReference type="EC" id="2.10.1.1"/>
    </reaction>
</comment>
<dbReference type="CDD" id="cd00887">
    <property type="entry name" value="MoeA"/>
    <property type="match status" value="1"/>
</dbReference>
<dbReference type="FunFam" id="3.40.980.10:FF:000001">
    <property type="entry name" value="Molybdopterin molybdenumtransferase"/>
    <property type="match status" value="1"/>
</dbReference>
<accession>A0AAN0VHI1</accession>
<dbReference type="SUPFAM" id="SSF53218">
    <property type="entry name" value="Molybdenum cofactor biosynthesis proteins"/>
    <property type="match status" value="1"/>
</dbReference>
<dbReference type="InterPro" id="IPR038987">
    <property type="entry name" value="MoeA-like"/>
</dbReference>
<evidence type="ECO:0000259" key="7">
    <source>
        <dbReference type="SMART" id="SM00852"/>
    </source>
</evidence>
<keyword evidence="6" id="KW-0500">Molybdenum</keyword>
<dbReference type="RefSeq" id="WP_044049009.1">
    <property type="nucleotide sequence ID" value="NZ_CP003984.1"/>
</dbReference>
<dbReference type="KEGG" id="ptp:RCA23_c05780"/>
<dbReference type="EMBL" id="CP003984">
    <property type="protein sequence ID" value="AII86137.1"/>
    <property type="molecule type" value="Genomic_DNA"/>
</dbReference>
<evidence type="ECO:0000313" key="8">
    <source>
        <dbReference type="EMBL" id="AII86137.1"/>
    </source>
</evidence>
<organism evidence="8 9">
    <name type="scientific">Planktomarina temperata RCA23</name>
    <dbReference type="NCBI Taxonomy" id="666509"/>
    <lineage>
        <taxon>Bacteria</taxon>
        <taxon>Pseudomonadati</taxon>
        <taxon>Pseudomonadota</taxon>
        <taxon>Alphaproteobacteria</taxon>
        <taxon>Rhodobacterales</taxon>
        <taxon>Paracoccaceae</taxon>
        <taxon>Planktomarina</taxon>
    </lineage>
</organism>
<evidence type="ECO:0000256" key="4">
    <source>
        <dbReference type="ARBA" id="ARBA00023150"/>
    </source>
</evidence>
<keyword evidence="6" id="KW-0460">Magnesium</keyword>
<comment type="cofactor">
    <cofactor evidence="6">
        <name>Mg(2+)</name>
        <dbReference type="ChEBI" id="CHEBI:18420"/>
    </cofactor>
</comment>
<dbReference type="PROSITE" id="PS01079">
    <property type="entry name" value="MOCF_BIOSYNTHESIS_2"/>
    <property type="match status" value="1"/>
</dbReference>
<comment type="similarity">
    <text evidence="3 6">Belongs to the MoeA family.</text>
</comment>
<dbReference type="SMART" id="SM00852">
    <property type="entry name" value="MoCF_biosynth"/>
    <property type="match status" value="1"/>
</dbReference>
<evidence type="ECO:0000256" key="6">
    <source>
        <dbReference type="RuleBase" id="RU365090"/>
    </source>
</evidence>
<dbReference type="NCBIfam" id="NF045515">
    <property type="entry name" value="Glp_gephyrin"/>
    <property type="match status" value="1"/>
</dbReference>
<evidence type="ECO:0000256" key="2">
    <source>
        <dbReference type="ARBA" id="ARBA00005046"/>
    </source>
</evidence>
<dbReference type="AlphaFoldDB" id="A0AAN0VHI1"/>
<dbReference type="Gene3D" id="3.40.980.10">
    <property type="entry name" value="MoaB/Mog-like domain"/>
    <property type="match status" value="1"/>
</dbReference>
<proteinExistence type="inferred from homology"/>
<dbReference type="GO" id="GO:0005829">
    <property type="term" value="C:cytosol"/>
    <property type="evidence" value="ECO:0007669"/>
    <property type="project" value="TreeGrafter"/>
</dbReference>
<dbReference type="InterPro" id="IPR005111">
    <property type="entry name" value="MoeA_C_domain_IV"/>
</dbReference>
<dbReference type="Pfam" id="PF03453">
    <property type="entry name" value="MoeA_N"/>
    <property type="match status" value="1"/>
</dbReference>
<dbReference type="Gene3D" id="2.40.340.10">
    <property type="entry name" value="MoeA, C-terminal, domain IV"/>
    <property type="match status" value="1"/>
</dbReference>
<dbReference type="GO" id="GO:0046872">
    <property type="term" value="F:metal ion binding"/>
    <property type="evidence" value="ECO:0007669"/>
    <property type="project" value="UniProtKB-UniRule"/>
</dbReference>
<dbReference type="PANTHER" id="PTHR10192">
    <property type="entry name" value="MOLYBDOPTERIN BIOSYNTHESIS PROTEIN"/>
    <property type="match status" value="1"/>
</dbReference>
<comment type="pathway">
    <text evidence="2 6">Cofactor biosynthesis; molybdopterin biosynthesis.</text>
</comment>
<dbReference type="PANTHER" id="PTHR10192:SF5">
    <property type="entry name" value="GEPHYRIN"/>
    <property type="match status" value="1"/>
</dbReference>
<evidence type="ECO:0000256" key="3">
    <source>
        <dbReference type="ARBA" id="ARBA00010763"/>
    </source>
</evidence>
<evidence type="ECO:0000313" key="9">
    <source>
        <dbReference type="Proteomes" id="UP000028680"/>
    </source>
</evidence>
<evidence type="ECO:0000256" key="1">
    <source>
        <dbReference type="ARBA" id="ARBA00002901"/>
    </source>
</evidence>
<keyword evidence="6" id="KW-0808">Transferase</keyword>
<dbReference type="SUPFAM" id="SSF63882">
    <property type="entry name" value="MoeA N-terminal region -like"/>
    <property type="match status" value="1"/>
</dbReference>
<reference evidence="8 9" key="1">
    <citation type="journal article" date="2014" name="ISME J.">
        <title>Adaptation of an abundant Roseobacter RCA organism to pelagic systems revealed by genomic and transcriptomic analyses.</title>
        <authorList>
            <person name="Voget S."/>
            <person name="Wemheuer B."/>
            <person name="Brinkhoff T."/>
            <person name="Vollmers J."/>
            <person name="Dietrich S."/>
            <person name="Giebel H.A."/>
            <person name="Beardsley C."/>
            <person name="Sardemann C."/>
            <person name="Bakenhus I."/>
            <person name="Billerbeck S."/>
            <person name="Daniel R."/>
            <person name="Simon M."/>
        </authorList>
    </citation>
    <scope>NUCLEOTIDE SEQUENCE [LARGE SCALE GENOMIC DNA]</scope>
    <source>
        <strain evidence="8 9">RCA23</strain>
    </source>
</reference>
<dbReference type="GO" id="GO:0061599">
    <property type="term" value="F:molybdopterin molybdotransferase activity"/>
    <property type="evidence" value="ECO:0007669"/>
    <property type="project" value="UniProtKB-UniRule"/>
</dbReference>
<keyword evidence="9" id="KW-1185">Reference proteome</keyword>
<feature type="domain" description="MoaB/Mog" evidence="7">
    <location>
        <begin position="195"/>
        <end position="332"/>
    </location>
</feature>
<dbReference type="InterPro" id="IPR005110">
    <property type="entry name" value="MoeA_linker/N"/>
</dbReference>
<sequence length="418" mass="43314">MSAPSKLSNDCFALPAGVHWTPVSEALRLLEQRLQCCVPVEQSAVEDSDGRILAHAVIAARSHPPCANSAVDGYAFAGGLQAGAQSLQLRDGRSAAGEAFKGRLLPGQALRILTGAALPGGADTVVLQEDVRIDDGRLQVTGPLKAGANARAAGEDMQQGAQIFPAGHQLRPEDLGVIAAAGLGEVSVFKPLKVAVISTGAELRAPGQAARVDQIFDANRPMLCAVLRRWGMEVVDLGIVPDEAAAVRAALDRAKDCADVIMTSGGASAGDQDHMSAVLRASGGMALWRIAVKPGRPLALGVWGGVPVFGLPGNPVAAFVCTLIFARPALLQLAGAGFQVPQALHMPAAFSKTKKAGRREYLRARLRDGAAHVFASEGSGRVSGLSWAEGLVELPEAAAEIKPGQTVCFLPYASFGLP</sequence>
<dbReference type="NCBIfam" id="TIGR00177">
    <property type="entry name" value="molyb_syn"/>
    <property type="match status" value="1"/>
</dbReference>
<gene>
    <name evidence="8" type="primary">moeA1</name>
    <name evidence="8" type="ORF">RCA23_c05780</name>
</gene>
<dbReference type="InterPro" id="IPR008284">
    <property type="entry name" value="MoCF_biosynth_CS"/>
</dbReference>
<name>A0AAN0VHI1_9RHOB</name>
<dbReference type="SUPFAM" id="SSF63867">
    <property type="entry name" value="MoeA C-terminal domain-like"/>
    <property type="match status" value="1"/>
</dbReference>
<dbReference type="Pfam" id="PF03454">
    <property type="entry name" value="MoeA_C"/>
    <property type="match status" value="1"/>
</dbReference>
<dbReference type="InterPro" id="IPR001453">
    <property type="entry name" value="MoaB/Mog_dom"/>
</dbReference>
<dbReference type="Pfam" id="PF00994">
    <property type="entry name" value="MoCF_biosynth"/>
    <property type="match status" value="1"/>
</dbReference>
<protein>
    <recommendedName>
        <fullName evidence="6">Molybdopterin molybdenumtransferase</fullName>
        <ecNumber evidence="6">2.10.1.1</ecNumber>
    </recommendedName>
</protein>
<dbReference type="InterPro" id="IPR036135">
    <property type="entry name" value="MoeA_linker/N_sf"/>
</dbReference>
<dbReference type="Gene3D" id="2.170.190.11">
    <property type="entry name" value="Molybdopterin biosynthesis moea protein, domain 3"/>
    <property type="match status" value="1"/>
</dbReference>
<dbReference type="Proteomes" id="UP000028680">
    <property type="component" value="Chromosome"/>
</dbReference>
<evidence type="ECO:0000256" key="5">
    <source>
        <dbReference type="ARBA" id="ARBA00047317"/>
    </source>
</evidence>
<keyword evidence="4 6" id="KW-0501">Molybdenum cofactor biosynthesis</keyword>
<comment type="function">
    <text evidence="1 6">Catalyzes the insertion of molybdate into adenylated molybdopterin with the concomitant release of AMP.</text>
</comment>
<keyword evidence="6" id="KW-0479">Metal-binding</keyword>
<dbReference type="InterPro" id="IPR036688">
    <property type="entry name" value="MoeA_C_domain_IV_sf"/>
</dbReference>